<dbReference type="Proteomes" id="UP000245942">
    <property type="component" value="Unassembled WGS sequence"/>
</dbReference>
<accession>A0A316UGH4</accession>
<feature type="non-terminal residue" evidence="3">
    <location>
        <position position="666"/>
    </location>
</feature>
<feature type="compositionally biased region" description="Basic and acidic residues" evidence="2">
    <location>
        <begin position="166"/>
        <end position="178"/>
    </location>
</feature>
<dbReference type="AlphaFoldDB" id="A0A316UGH4"/>
<feature type="region of interest" description="Disordered" evidence="2">
    <location>
        <begin position="348"/>
        <end position="384"/>
    </location>
</feature>
<keyword evidence="4" id="KW-1185">Reference proteome</keyword>
<name>A0A316UGH4_9BASI</name>
<feature type="compositionally biased region" description="Basic and acidic residues" evidence="2">
    <location>
        <begin position="210"/>
        <end position="219"/>
    </location>
</feature>
<keyword evidence="1" id="KW-0175">Coiled coil</keyword>
<dbReference type="EMBL" id="KZ819323">
    <property type="protein sequence ID" value="PWN22255.1"/>
    <property type="molecule type" value="Genomic_DNA"/>
</dbReference>
<feature type="coiled-coil region" evidence="1">
    <location>
        <begin position="630"/>
        <end position="664"/>
    </location>
</feature>
<feature type="compositionally biased region" description="Low complexity" evidence="2">
    <location>
        <begin position="497"/>
        <end position="511"/>
    </location>
</feature>
<feature type="compositionally biased region" description="Basic and acidic residues" evidence="2">
    <location>
        <begin position="365"/>
        <end position="374"/>
    </location>
</feature>
<feature type="compositionally biased region" description="Low complexity" evidence="2">
    <location>
        <begin position="36"/>
        <end position="60"/>
    </location>
</feature>
<gene>
    <name evidence="3" type="ORF">BCV69DRAFT_281261</name>
</gene>
<feature type="compositionally biased region" description="Basic and acidic residues" evidence="2">
    <location>
        <begin position="524"/>
        <end position="537"/>
    </location>
</feature>
<evidence type="ECO:0000313" key="3">
    <source>
        <dbReference type="EMBL" id="PWN22255.1"/>
    </source>
</evidence>
<feature type="compositionally biased region" description="Polar residues" evidence="2">
    <location>
        <begin position="538"/>
        <end position="550"/>
    </location>
</feature>
<reference evidence="3 4" key="1">
    <citation type="journal article" date="2018" name="Mol. Biol. Evol.">
        <title>Broad Genomic Sampling Reveals a Smut Pathogenic Ancestry of the Fungal Clade Ustilaginomycotina.</title>
        <authorList>
            <person name="Kijpornyongpan T."/>
            <person name="Mondo S.J."/>
            <person name="Barry K."/>
            <person name="Sandor L."/>
            <person name="Lee J."/>
            <person name="Lipzen A."/>
            <person name="Pangilinan J."/>
            <person name="LaButti K."/>
            <person name="Hainaut M."/>
            <person name="Henrissat B."/>
            <person name="Grigoriev I.V."/>
            <person name="Spatafora J.W."/>
            <person name="Aime M.C."/>
        </authorList>
    </citation>
    <scope>NUCLEOTIDE SEQUENCE [LARGE SCALE GENOMIC DNA]</scope>
    <source>
        <strain evidence="3 4">MCA 4718</strain>
    </source>
</reference>
<sequence>MCYSHPLYPPSDNQHAASEAIRRRDSSTRSVPPPTTSLRPPGYQQSTHPGSETSSSSSTTRQHSEARRLRIDVPAYVAVGLMGGTAYLIVRARHRTAARLATLQSARDKAVGQTLGWKHAYLARERLPAATGSGFHGRRQNFEPRRSHRDWHTQPRNPPGGFIDPRTAEAARREERQALDGPPLFENLADTARRFWGLATGRSLEPSESTGERHDKSKSEVQSGTAKGWQWSWGTGTCQPQASRQASTPAERWRRAFGAGATNSQTDHSGWEAIVRQKTLEKAMEAARSSTPTSAPLSSLNEAKDAGDVQPTRKKMDTSKQASQRKILVDDAFHDELDSNFLRRHIDKTKASTISPSVPSAVPRQESKSKRDPESGTGKGQHFSMDNLFLEYQLEDAAIEGREARERMQKKLEASKRSSIGGTASKEAGAVEHGEEDLREARLADPTLYGNDQDAIVDELASELFNSSPSALHSTREPLQSRSPPQAAAVAEEEEGAPAAPTTSLWEAALEYAEEEGAAVRRRREMEHRHRQERLERTNSGMGASMSSDATPRRMVLEPEDLDEALVLHELAQGQGQGKGQGSEHEDVSTGERSHVEGANPSFLVPEEQLSSSSSTSSPSPSPSPSSSRLAALEARVDLANAELRLVRSQMARLQRRLASALEERS</sequence>
<feature type="compositionally biased region" description="Polar residues" evidence="2">
    <location>
        <begin position="467"/>
        <end position="483"/>
    </location>
</feature>
<dbReference type="RefSeq" id="XP_025349415.1">
    <property type="nucleotide sequence ID" value="XM_025491921.1"/>
</dbReference>
<feature type="region of interest" description="Disordered" evidence="2">
    <location>
        <begin position="203"/>
        <end position="252"/>
    </location>
</feature>
<evidence type="ECO:0000313" key="4">
    <source>
        <dbReference type="Proteomes" id="UP000245942"/>
    </source>
</evidence>
<feature type="region of interest" description="Disordered" evidence="2">
    <location>
        <begin position="401"/>
        <end position="449"/>
    </location>
</feature>
<feature type="region of interest" description="Disordered" evidence="2">
    <location>
        <begin position="286"/>
        <end position="324"/>
    </location>
</feature>
<feature type="compositionally biased region" description="Polar residues" evidence="2">
    <location>
        <begin position="232"/>
        <end position="248"/>
    </location>
</feature>
<evidence type="ECO:0000256" key="2">
    <source>
        <dbReference type="SAM" id="MobiDB-lite"/>
    </source>
</evidence>
<feature type="region of interest" description="Disordered" evidence="2">
    <location>
        <begin position="1"/>
        <end position="67"/>
    </location>
</feature>
<feature type="compositionally biased region" description="Basic and acidic residues" evidence="2">
    <location>
        <begin position="140"/>
        <end position="153"/>
    </location>
</feature>
<feature type="compositionally biased region" description="Basic and acidic residues" evidence="2">
    <location>
        <begin position="582"/>
        <end position="596"/>
    </location>
</feature>
<proteinExistence type="predicted"/>
<feature type="compositionally biased region" description="Low complexity" evidence="2">
    <location>
        <begin position="287"/>
        <end position="300"/>
    </location>
</feature>
<feature type="compositionally biased region" description="Basic and acidic residues" evidence="2">
    <location>
        <begin position="401"/>
        <end position="416"/>
    </location>
</feature>
<organism evidence="3 4">
    <name type="scientific">Pseudomicrostroma glucosiphilum</name>
    <dbReference type="NCBI Taxonomy" id="1684307"/>
    <lineage>
        <taxon>Eukaryota</taxon>
        <taxon>Fungi</taxon>
        <taxon>Dikarya</taxon>
        <taxon>Basidiomycota</taxon>
        <taxon>Ustilaginomycotina</taxon>
        <taxon>Exobasidiomycetes</taxon>
        <taxon>Microstromatales</taxon>
        <taxon>Microstromatales incertae sedis</taxon>
        <taxon>Pseudomicrostroma</taxon>
    </lineage>
</organism>
<evidence type="ECO:0000256" key="1">
    <source>
        <dbReference type="SAM" id="Coils"/>
    </source>
</evidence>
<protein>
    <submittedName>
        <fullName evidence="3">Uncharacterized protein</fullName>
    </submittedName>
</protein>
<feature type="region of interest" description="Disordered" evidence="2">
    <location>
        <begin position="467"/>
        <end position="630"/>
    </location>
</feature>
<feature type="region of interest" description="Disordered" evidence="2">
    <location>
        <begin position="131"/>
        <end position="184"/>
    </location>
</feature>
<dbReference type="GeneID" id="37013655"/>